<accession>A0AAN9KF67</accession>
<proteinExistence type="predicted"/>
<evidence type="ECO:0000313" key="1">
    <source>
        <dbReference type="EMBL" id="KAK7315163.1"/>
    </source>
</evidence>
<evidence type="ECO:0000313" key="2">
    <source>
        <dbReference type="Proteomes" id="UP001367508"/>
    </source>
</evidence>
<organism evidence="1 2">
    <name type="scientific">Canavalia gladiata</name>
    <name type="common">Sword bean</name>
    <name type="synonym">Dolichos gladiatus</name>
    <dbReference type="NCBI Taxonomy" id="3824"/>
    <lineage>
        <taxon>Eukaryota</taxon>
        <taxon>Viridiplantae</taxon>
        <taxon>Streptophyta</taxon>
        <taxon>Embryophyta</taxon>
        <taxon>Tracheophyta</taxon>
        <taxon>Spermatophyta</taxon>
        <taxon>Magnoliopsida</taxon>
        <taxon>eudicotyledons</taxon>
        <taxon>Gunneridae</taxon>
        <taxon>Pentapetalae</taxon>
        <taxon>rosids</taxon>
        <taxon>fabids</taxon>
        <taxon>Fabales</taxon>
        <taxon>Fabaceae</taxon>
        <taxon>Papilionoideae</taxon>
        <taxon>50 kb inversion clade</taxon>
        <taxon>NPAAA clade</taxon>
        <taxon>indigoferoid/millettioid clade</taxon>
        <taxon>Phaseoleae</taxon>
        <taxon>Canavalia</taxon>
    </lineage>
</organism>
<comment type="caution">
    <text evidence="1">The sequence shown here is derived from an EMBL/GenBank/DDBJ whole genome shotgun (WGS) entry which is preliminary data.</text>
</comment>
<keyword evidence="2" id="KW-1185">Reference proteome</keyword>
<name>A0AAN9KF67_CANGL</name>
<dbReference type="Proteomes" id="UP001367508">
    <property type="component" value="Unassembled WGS sequence"/>
</dbReference>
<gene>
    <name evidence="1" type="ORF">VNO77_33696</name>
</gene>
<dbReference type="AlphaFoldDB" id="A0AAN9KF67"/>
<dbReference type="EMBL" id="JAYMYQ010000008">
    <property type="protein sequence ID" value="KAK7315163.1"/>
    <property type="molecule type" value="Genomic_DNA"/>
</dbReference>
<sequence length="137" mass="15412">MIVYGALKKENSKEFRKIVISLMVSSYLHRKDLLKLTLKLLSISNLLRITLIIHRPIVGKISFDFIAGPSTLLLSSPIVSVIHASCKYFDRASSKLVWEQSSLSLKVENHNFTSMKGSFIIRIGNLRPLMSNVVPSL</sequence>
<protein>
    <submittedName>
        <fullName evidence="1">Uncharacterized protein</fullName>
    </submittedName>
</protein>
<reference evidence="1 2" key="1">
    <citation type="submission" date="2024-01" db="EMBL/GenBank/DDBJ databases">
        <title>The genomes of 5 underutilized Papilionoideae crops provide insights into root nodulation and disease resistanc.</title>
        <authorList>
            <person name="Jiang F."/>
        </authorList>
    </citation>
    <scope>NUCLEOTIDE SEQUENCE [LARGE SCALE GENOMIC DNA]</scope>
    <source>
        <strain evidence="1">LVBAO_FW01</strain>
        <tissue evidence="1">Leaves</tissue>
    </source>
</reference>